<dbReference type="InterPro" id="IPR000683">
    <property type="entry name" value="Gfo/Idh/MocA-like_OxRdtase_N"/>
</dbReference>
<dbReference type="InterPro" id="IPR051450">
    <property type="entry name" value="Gfo/Idh/MocA_Oxidoreductases"/>
</dbReference>
<sequence length="362" mass="40988">MGRPVTFSLIGGAGFRAQYFLRIAQALPERFRVSGMVVRDESKGKEMEAKWGTATYRSLDQLLVHEKPDFIVLCVSASASLDYLLQLANLDIPVLLETPPAPDLQGLERLHEELTLQGARIQVAEQYHLHPVQQARMALIQSGRLGRITETSVSISQLYHGVSLIRKMLGVAYEEVKIKAMRFESNWVQGPTRSGPPTVDNMIPLSRDLAWLDFGDRLGIYDFTKDQHRSWIRSNHLSVRGERGEIFDQRVLIQQETCTPLQLELKRMNKGELENAEGYFLQGIICGEQWIYENPFAPARLYDDEIAIASCLQKMADYTFGGASFYSLNEASQDHYLGMMIERAIQTGETITATPRCWALDK</sequence>
<name>A0A1V4HM16_9BACL</name>
<feature type="domain" description="Gfo/Idh/MocA-like oxidoreductase N-terminal" evidence="1">
    <location>
        <begin position="10"/>
        <end position="124"/>
    </location>
</feature>
<accession>A0A1V4HM16</accession>
<dbReference type="STRING" id="1469647.BC351_23425"/>
<dbReference type="AlphaFoldDB" id="A0A1V4HM16"/>
<reference evidence="3" key="1">
    <citation type="submission" date="2016-07" db="EMBL/GenBank/DDBJ databases">
        <authorList>
            <person name="Florea S."/>
            <person name="Webb J.S."/>
            <person name="Jaromczyk J."/>
            <person name="Schardl C.L."/>
        </authorList>
    </citation>
    <scope>NUCLEOTIDE SEQUENCE [LARGE SCALE GENOMIC DNA]</scope>
    <source>
        <strain evidence="3">CY1</strain>
    </source>
</reference>
<proteinExistence type="predicted"/>
<dbReference type="EMBL" id="MBTG01000010">
    <property type="protein sequence ID" value="OPH58457.1"/>
    <property type="molecule type" value="Genomic_DNA"/>
</dbReference>
<evidence type="ECO:0000313" key="3">
    <source>
        <dbReference type="Proteomes" id="UP000190626"/>
    </source>
</evidence>
<dbReference type="Gene3D" id="3.40.50.720">
    <property type="entry name" value="NAD(P)-binding Rossmann-like Domain"/>
    <property type="match status" value="1"/>
</dbReference>
<dbReference type="GO" id="GO:0000166">
    <property type="term" value="F:nucleotide binding"/>
    <property type="evidence" value="ECO:0007669"/>
    <property type="project" value="InterPro"/>
</dbReference>
<dbReference type="PANTHER" id="PTHR43377">
    <property type="entry name" value="BILIVERDIN REDUCTASE A"/>
    <property type="match status" value="1"/>
</dbReference>
<gene>
    <name evidence="2" type="ORF">BC351_23425</name>
</gene>
<protein>
    <submittedName>
        <fullName evidence="2">Oxidoreductase</fullName>
    </submittedName>
</protein>
<dbReference type="OrthoDB" id="9772350at2"/>
<dbReference type="InterPro" id="IPR036291">
    <property type="entry name" value="NAD(P)-bd_dom_sf"/>
</dbReference>
<keyword evidence="3" id="KW-1185">Reference proteome</keyword>
<dbReference type="RefSeq" id="WP_079412395.1">
    <property type="nucleotide sequence ID" value="NZ_MBTG01000010.1"/>
</dbReference>
<evidence type="ECO:0000313" key="2">
    <source>
        <dbReference type="EMBL" id="OPH58457.1"/>
    </source>
</evidence>
<dbReference type="SUPFAM" id="SSF51735">
    <property type="entry name" value="NAD(P)-binding Rossmann-fold domains"/>
    <property type="match status" value="1"/>
</dbReference>
<dbReference type="Proteomes" id="UP000190626">
    <property type="component" value="Unassembled WGS sequence"/>
</dbReference>
<evidence type="ECO:0000259" key="1">
    <source>
        <dbReference type="Pfam" id="PF01408"/>
    </source>
</evidence>
<dbReference type="PANTHER" id="PTHR43377:SF1">
    <property type="entry name" value="BILIVERDIN REDUCTASE A"/>
    <property type="match status" value="1"/>
</dbReference>
<organism evidence="2 3">
    <name type="scientific">Paenibacillus ferrarius</name>
    <dbReference type="NCBI Taxonomy" id="1469647"/>
    <lineage>
        <taxon>Bacteria</taxon>
        <taxon>Bacillati</taxon>
        <taxon>Bacillota</taxon>
        <taxon>Bacilli</taxon>
        <taxon>Bacillales</taxon>
        <taxon>Paenibacillaceae</taxon>
        <taxon>Paenibacillus</taxon>
    </lineage>
</organism>
<comment type="caution">
    <text evidence="2">The sequence shown here is derived from an EMBL/GenBank/DDBJ whole genome shotgun (WGS) entry which is preliminary data.</text>
</comment>
<dbReference type="Pfam" id="PF01408">
    <property type="entry name" value="GFO_IDH_MocA"/>
    <property type="match status" value="1"/>
</dbReference>